<organism evidence="2 3">
    <name type="scientific">Hibiscus syriacus</name>
    <name type="common">Rose of Sharon</name>
    <dbReference type="NCBI Taxonomy" id="106335"/>
    <lineage>
        <taxon>Eukaryota</taxon>
        <taxon>Viridiplantae</taxon>
        <taxon>Streptophyta</taxon>
        <taxon>Embryophyta</taxon>
        <taxon>Tracheophyta</taxon>
        <taxon>Spermatophyta</taxon>
        <taxon>Magnoliopsida</taxon>
        <taxon>eudicotyledons</taxon>
        <taxon>Gunneridae</taxon>
        <taxon>Pentapetalae</taxon>
        <taxon>rosids</taxon>
        <taxon>malvids</taxon>
        <taxon>Malvales</taxon>
        <taxon>Malvaceae</taxon>
        <taxon>Malvoideae</taxon>
        <taxon>Hibiscus</taxon>
    </lineage>
</organism>
<protein>
    <submittedName>
        <fullName evidence="2">Thioesterase superfamily protein isoform 2</fullName>
    </submittedName>
</protein>
<gene>
    <name evidence="2" type="ORF">F3Y22_tig00111947pilonHSYRG00258</name>
</gene>
<proteinExistence type="predicted"/>
<comment type="caution">
    <text evidence="2">The sequence shown here is derived from an EMBL/GenBank/DDBJ whole genome shotgun (WGS) entry which is preliminary data.</text>
</comment>
<reference evidence="2" key="1">
    <citation type="submission" date="2019-09" db="EMBL/GenBank/DDBJ databases">
        <title>Draft genome information of white flower Hibiscus syriacus.</title>
        <authorList>
            <person name="Kim Y.-M."/>
        </authorList>
    </citation>
    <scope>NUCLEOTIDE SEQUENCE [LARGE SCALE GENOMIC DNA]</scope>
    <source>
        <strain evidence="2">YM2019G1</strain>
    </source>
</reference>
<feature type="region of interest" description="Disordered" evidence="1">
    <location>
        <begin position="51"/>
        <end position="75"/>
    </location>
</feature>
<evidence type="ECO:0000313" key="2">
    <source>
        <dbReference type="EMBL" id="KAE8671534.1"/>
    </source>
</evidence>
<keyword evidence="3" id="KW-1185">Reference proteome</keyword>
<dbReference type="AlphaFoldDB" id="A0A6A2YER4"/>
<feature type="region of interest" description="Disordered" evidence="1">
    <location>
        <begin position="1"/>
        <end position="34"/>
    </location>
</feature>
<dbReference type="EMBL" id="VEPZ02001468">
    <property type="protein sequence ID" value="KAE8671534.1"/>
    <property type="molecule type" value="Genomic_DNA"/>
</dbReference>
<name>A0A6A2YER4_HIBSY</name>
<evidence type="ECO:0000313" key="3">
    <source>
        <dbReference type="Proteomes" id="UP000436088"/>
    </source>
</evidence>
<feature type="compositionally biased region" description="Polar residues" evidence="1">
    <location>
        <begin position="1"/>
        <end position="21"/>
    </location>
</feature>
<feature type="compositionally biased region" description="Low complexity" evidence="1">
    <location>
        <begin position="22"/>
        <end position="34"/>
    </location>
</feature>
<sequence length="91" mass="9763">MAIASNSIVSSAHRSLSQPGTHSHPLPSSSISLPPSPSLSLKLIHRSISPLHCSSNVPDTTENDTPHRNKVPSFSCCDGHRYGKREITPLV</sequence>
<accession>A0A6A2YER4</accession>
<evidence type="ECO:0000256" key="1">
    <source>
        <dbReference type="SAM" id="MobiDB-lite"/>
    </source>
</evidence>
<dbReference type="Proteomes" id="UP000436088">
    <property type="component" value="Unassembled WGS sequence"/>
</dbReference>